<evidence type="ECO:0000256" key="2">
    <source>
        <dbReference type="ARBA" id="ARBA00004606"/>
    </source>
</evidence>
<keyword evidence="7" id="KW-0328">Glycosyltransferase</keyword>
<dbReference type="GO" id="GO:0006004">
    <property type="term" value="P:fucose metabolic process"/>
    <property type="evidence" value="ECO:0007669"/>
    <property type="project" value="UniProtKB-KW"/>
</dbReference>
<sequence>MTTSRGAYKINEQHPGLAGETAASLAFAAIAFRPYNSSYSSLLLVHAKQIDSEILLSKVLLEGKAGSYADTLKQYQDKADYFACACLQKNDGYNVQKTPGGLLYFTLVISQKSKHSSTVQMDKFSLRSSSILLSHRYLLESAPSLVDHMYHDFGEEDELSAAETEELRIIGENTSYWKRQCINPTEERSKGFHPLTPKEVGIFHTAALGHPSKTPIYIAVGKIYAGESHLTDLLSRYPLLMSKAKPSILYTSQSWVNPEYSLDLASPG</sequence>
<dbReference type="InterPro" id="IPR012341">
    <property type="entry name" value="6hp_glycosidase-like_sf"/>
</dbReference>
<comment type="subcellular location">
    <subcellularLocation>
        <location evidence="2">Membrane</location>
        <topology evidence="2">Single-pass type II membrane protein</topology>
    </subcellularLocation>
</comment>
<feature type="domain" description="Glycoside hydrolase family 9" evidence="19">
    <location>
        <begin position="1"/>
        <end position="50"/>
    </location>
</feature>
<keyword evidence="13" id="KW-0472">Membrane</keyword>
<keyword evidence="14" id="KW-0325">Glycoprotein</keyword>
<evidence type="ECO:0000256" key="1">
    <source>
        <dbReference type="ARBA" id="ARBA00000966"/>
    </source>
</evidence>
<keyword evidence="17" id="KW-0624">Polysaccharide degradation</keyword>
<dbReference type="GO" id="GO:0016757">
    <property type="term" value="F:glycosyltransferase activity"/>
    <property type="evidence" value="ECO:0007669"/>
    <property type="project" value="UniProtKB-KW"/>
</dbReference>
<evidence type="ECO:0000313" key="20">
    <source>
        <dbReference type="EMBL" id="KAL2318839.1"/>
    </source>
</evidence>
<keyword evidence="9" id="KW-0812">Transmembrane</keyword>
<name>A0ABD1L5R3_9FABA</name>
<dbReference type="EC" id="3.2.1.4" evidence="6"/>
<keyword evidence="10" id="KW-0735">Signal-anchor</keyword>
<keyword evidence="11" id="KW-1133">Transmembrane helix</keyword>
<keyword evidence="12" id="KW-0136">Cellulose degradation</keyword>
<dbReference type="Pfam" id="PF00759">
    <property type="entry name" value="Glyco_hydro_9"/>
    <property type="match status" value="1"/>
</dbReference>
<evidence type="ECO:0000256" key="16">
    <source>
        <dbReference type="ARBA" id="ARBA00023277"/>
    </source>
</evidence>
<evidence type="ECO:0000256" key="5">
    <source>
        <dbReference type="ARBA" id="ARBA00007737"/>
    </source>
</evidence>
<comment type="similarity">
    <text evidence="4">Belongs to the glycosyl hydrolase 9 (cellulase E) family.</text>
</comment>
<evidence type="ECO:0000256" key="8">
    <source>
        <dbReference type="ARBA" id="ARBA00022679"/>
    </source>
</evidence>
<dbReference type="Gene3D" id="1.50.10.10">
    <property type="match status" value="1"/>
</dbReference>
<keyword evidence="16" id="KW-0119">Carbohydrate metabolism</keyword>
<evidence type="ECO:0000256" key="12">
    <source>
        <dbReference type="ARBA" id="ARBA00023001"/>
    </source>
</evidence>
<evidence type="ECO:0000256" key="4">
    <source>
        <dbReference type="ARBA" id="ARBA00007072"/>
    </source>
</evidence>
<dbReference type="GO" id="GO:0016020">
    <property type="term" value="C:membrane"/>
    <property type="evidence" value="ECO:0007669"/>
    <property type="project" value="UniProtKB-SubCell"/>
</dbReference>
<dbReference type="SUPFAM" id="SSF48208">
    <property type="entry name" value="Six-hairpin glycosidases"/>
    <property type="match status" value="1"/>
</dbReference>
<dbReference type="PANTHER" id="PTHR31741">
    <property type="entry name" value="OS02G0726500 PROTEIN-RELATED"/>
    <property type="match status" value="1"/>
</dbReference>
<evidence type="ECO:0000256" key="15">
    <source>
        <dbReference type="ARBA" id="ARBA00023253"/>
    </source>
</evidence>
<evidence type="ECO:0000256" key="14">
    <source>
        <dbReference type="ARBA" id="ARBA00023180"/>
    </source>
</evidence>
<dbReference type="Pfam" id="PF10250">
    <property type="entry name" value="O-FucT"/>
    <property type="match status" value="1"/>
</dbReference>
<reference evidence="20 21" key="1">
    <citation type="submission" date="2024-08" db="EMBL/GenBank/DDBJ databases">
        <title>Insights into the chromosomal genome structure of Flemingia macrophylla.</title>
        <authorList>
            <person name="Ding Y."/>
            <person name="Zhao Y."/>
            <person name="Bi W."/>
            <person name="Wu M."/>
            <person name="Zhao G."/>
            <person name="Gong Y."/>
            <person name="Li W."/>
            <person name="Zhang P."/>
        </authorList>
    </citation>
    <scope>NUCLEOTIDE SEQUENCE [LARGE SCALE GENOMIC DNA]</scope>
    <source>
        <strain evidence="20">DYQJB</strain>
        <tissue evidence="20">Leaf</tissue>
    </source>
</reference>
<protein>
    <recommendedName>
        <fullName evidence="6">cellulase</fullName>
        <ecNumber evidence="6">3.2.1.4</ecNumber>
    </recommendedName>
    <alternativeName>
        <fullName evidence="18">O-fucosyltransferase family protein</fullName>
    </alternativeName>
</protein>
<proteinExistence type="inferred from homology"/>
<evidence type="ECO:0000256" key="10">
    <source>
        <dbReference type="ARBA" id="ARBA00022968"/>
    </source>
</evidence>
<dbReference type="GO" id="GO:0008810">
    <property type="term" value="F:cellulase activity"/>
    <property type="evidence" value="ECO:0007669"/>
    <property type="project" value="UniProtKB-EC"/>
</dbReference>
<dbReference type="InterPro" id="IPR019378">
    <property type="entry name" value="GDP-Fuc_O-FucTrfase"/>
</dbReference>
<organism evidence="20 21">
    <name type="scientific">Flemingia macrophylla</name>
    <dbReference type="NCBI Taxonomy" id="520843"/>
    <lineage>
        <taxon>Eukaryota</taxon>
        <taxon>Viridiplantae</taxon>
        <taxon>Streptophyta</taxon>
        <taxon>Embryophyta</taxon>
        <taxon>Tracheophyta</taxon>
        <taxon>Spermatophyta</taxon>
        <taxon>Magnoliopsida</taxon>
        <taxon>eudicotyledons</taxon>
        <taxon>Gunneridae</taxon>
        <taxon>Pentapetalae</taxon>
        <taxon>rosids</taxon>
        <taxon>fabids</taxon>
        <taxon>Fabales</taxon>
        <taxon>Fabaceae</taxon>
        <taxon>Papilionoideae</taxon>
        <taxon>50 kb inversion clade</taxon>
        <taxon>NPAAA clade</taxon>
        <taxon>indigoferoid/millettioid clade</taxon>
        <taxon>Phaseoleae</taxon>
        <taxon>Flemingia</taxon>
    </lineage>
</organism>
<keyword evidence="8" id="KW-0808">Transferase</keyword>
<dbReference type="AlphaFoldDB" id="A0ABD1L5R3"/>
<evidence type="ECO:0000256" key="11">
    <source>
        <dbReference type="ARBA" id="ARBA00022989"/>
    </source>
</evidence>
<evidence type="ECO:0000256" key="7">
    <source>
        <dbReference type="ARBA" id="ARBA00022676"/>
    </source>
</evidence>
<dbReference type="PANTHER" id="PTHR31741:SF67">
    <property type="entry name" value="O-FUCOSYLTRANSFERASE FAMILY PROTEIN"/>
    <property type="match status" value="1"/>
</dbReference>
<evidence type="ECO:0000256" key="13">
    <source>
        <dbReference type="ARBA" id="ARBA00023136"/>
    </source>
</evidence>
<dbReference type="GO" id="GO:0030245">
    <property type="term" value="P:cellulose catabolic process"/>
    <property type="evidence" value="ECO:0007669"/>
    <property type="project" value="UniProtKB-KW"/>
</dbReference>
<dbReference type="InterPro" id="IPR001701">
    <property type="entry name" value="Glyco_hydro_9"/>
</dbReference>
<comment type="similarity">
    <text evidence="5">Belongs to the glycosyltransferase GT106 family.</text>
</comment>
<accession>A0ABD1L5R3</accession>
<evidence type="ECO:0000256" key="3">
    <source>
        <dbReference type="ARBA" id="ARBA00004881"/>
    </source>
</evidence>
<comment type="caution">
    <text evidence="20">The sequence shown here is derived from an EMBL/GenBank/DDBJ whole genome shotgun (WGS) entry which is preliminary data.</text>
</comment>
<keyword evidence="21" id="KW-1185">Reference proteome</keyword>
<dbReference type="InterPro" id="IPR008928">
    <property type="entry name" value="6-hairpin_glycosidase_sf"/>
</dbReference>
<comment type="pathway">
    <text evidence="3">Glycan metabolism.</text>
</comment>
<dbReference type="Proteomes" id="UP001603857">
    <property type="component" value="Unassembled WGS sequence"/>
</dbReference>
<evidence type="ECO:0000256" key="6">
    <source>
        <dbReference type="ARBA" id="ARBA00012601"/>
    </source>
</evidence>
<keyword evidence="15" id="KW-0294">Fucose metabolism</keyword>
<evidence type="ECO:0000256" key="9">
    <source>
        <dbReference type="ARBA" id="ARBA00022692"/>
    </source>
</evidence>
<gene>
    <name evidence="20" type="ORF">Fmac_032715</name>
</gene>
<dbReference type="EMBL" id="JBGMDY010000011">
    <property type="protein sequence ID" value="KAL2318839.1"/>
    <property type="molecule type" value="Genomic_DNA"/>
</dbReference>
<evidence type="ECO:0000256" key="18">
    <source>
        <dbReference type="ARBA" id="ARBA00030350"/>
    </source>
</evidence>
<evidence type="ECO:0000256" key="17">
    <source>
        <dbReference type="ARBA" id="ARBA00023326"/>
    </source>
</evidence>
<evidence type="ECO:0000313" key="21">
    <source>
        <dbReference type="Proteomes" id="UP001603857"/>
    </source>
</evidence>
<comment type="catalytic activity">
    <reaction evidence="1">
        <text>Endohydrolysis of (1-&gt;4)-beta-D-glucosidic linkages in cellulose, lichenin and cereal beta-D-glucans.</text>
        <dbReference type="EC" id="3.2.1.4"/>
    </reaction>
</comment>
<evidence type="ECO:0000259" key="19">
    <source>
        <dbReference type="Pfam" id="PF00759"/>
    </source>
</evidence>